<keyword evidence="1" id="KW-0812">Transmembrane</keyword>
<feature type="transmembrane region" description="Helical" evidence="1">
    <location>
        <begin position="206"/>
        <end position="224"/>
    </location>
</feature>
<proteinExistence type="predicted"/>
<name>A0ABW4SF93_9BACL</name>
<feature type="transmembrane region" description="Helical" evidence="1">
    <location>
        <begin position="236"/>
        <end position="255"/>
    </location>
</feature>
<reference evidence="3" key="1">
    <citation type="journal article" date="2019" name="Int. J. Syst. Evol. Microbiol.">
        <title>The Global Catalogue of Microorganisms (GCM) 10K type strain sequencing project: providing services to taxonomists for standard genome sequencing and annotation.</title>
        <authorList>
            <consortium name="The Broad Institute Genomics Platform"/>
            <consortium name="The Broad Institute Genome Sequencing Center for Infectious Disease"/>
            <person name="Wu L."/>
            <person name="Ma J."/>
        </authorList>
    </citation>
    <scope>NUCLEOTIDE SEQUENCE [LARGE SCALE GENOMIC DNA]</scope>
    <source>
        <strain evidence="3">CGMCC 4.7177</strain>
    </source>
</reference>
<evidence type="ECO:0000313" key="2">
    <source>
        <dbReference type="EMBL" id="MFD1928014.1"/>
    </source>
</evidence>
<feature type="transmembrane region" description="Helical" evidence="1">
    <location>
        <begin position="12"/>
        <end position="32"/>
    </location>
</feature>
<dbReference type="PANTHER" id="PTHR33802:SF1">
    <property type="entry name" value="XK-RELATED PROTEIN"/>
    <property type="match status" value="1"/>
</dbReference>
<evidence type="ECO:0000256" key="1">
    <source>
        <dbReference type="SAM" id="Phobius"/>
    </source>
</evidence>
<feature type="transmembrane region" description="Helical" evidence="1">
    <location>
        <begin position="150"/>
        <end position="170"/>
    </location>
</feature>
<dbReference type="Proteomes" id="UP001597218">
    <property type="component" value="Unassembled WGS sequence"/>
</dbReference>
<keyword evidence="1" id="KW-0472">Membrane</keyword>
<feature type="transmembrane region" description="Helical" evidence="1">
    <location>
        <begin position="52"/>
        <end position="71"/>
    </location>
</feature>
<evidence type="ECO:0000313" key="3">
    <source>
        <dbReference type="Proteomes" id="UP001597218"/>
    </source>
</evidence>
<dbReference type="PANTHER" id="PTHR33802">
    <property type="entry name" value="SI:CH211-161H7.5-RELATED"/>
    <property type="match status" value="1"/>
</dbReference>
<organism evidence="2 3">
    <name type="scientific">Sporosarcina siberiensis</name>
    <dbReference type="NCBI Taxonomy" id="1365606"/>
    <lineage>
        <taxon>Bacteria</taxon>
        <taxon>Bacillati</taxon>
        <taxon>Bacillota</taxon>
        <taxon>Bacilli</taxon>
        <taxon>Bacillales</taxon>
        <taxon>Caryophanaceae</taxon>
        <taxon>Sporosarcina</taxon>
    </lineage>
</organism>
<feature type="transmembrane region" description="Helical" evidence="1">
    <location>
        <begin position="112"/>
        <end position="129"/>
    </location>
</feature>
<keyword evidence="1" id="KW-1133">Transmembrane helix</keyword>
<accession>A0ABW4SF93</accession>
<dbReference type="RefSeq" id="WP_381537531.1">
    <property type="nucleotide sequence ID" value="NZ_JBHUGI010000024.1"/>
</dbReference>
<sequence>MKNDTRTSIKIIVTVTFLMMVTMNILANVLPINGITTGEVSDKYSNLFAPAGYTFAILGLIYILLAGYTVYQLGIFQKVNENYLLLNKIGVYFSISSIANVLWILSWHFDKIGYSVILMVAILLCLIQINRMTSNEILSPIEKLFIRLPFSIYFGWITVALIANITTYLVSIGWSGFGISEVVWTILILLVGVIIGTITMLTNRDVAYGLVFVWAYLGILVKHVSVNGYNGEYLSIIVMAASCILFLIVELLYLFKANRIEL</sequence>
<feature type="transmembrane region" description="Helical" evidence="1">
    <location>
        <begin position="83"/>
        <end position="106"/>
    </location>
</feature>
<protein>
    <submittedName>
        <fullName evidence="2">Tryptophan-rich sensory protein</fullName>
    </submittedName>
</protein>
<feature type="transmembrane region" description="Helical" evidence="1">
    <location>
        <begin position="182"/>
        <end position="201"/>
    </location>
</feature>
<dbReference type="EMBL" id="JBHUGI010000024">
    <property type="protein sequence ID" value="MFD1928014.1"/>
    <property type="molecule type" value="Genomic_DNA"/>
</dbReference>
<keyword evidence="3" id="KW-1185">Reference proteome</keyword>
<comment type="caution">
    <text evidence="2">The sequence shown here is derived from an EMBL/GenBank/DDBJ whole genome shotgun (WGS) entry which is preliminary data.</text>
</comment>
<gene>
    <name evidence="2" type="ORF">ACFSFY_08080</name>
</gene>